<protein>
    <submittedName>
        <fullName evidence="1">Uncharacterized protein</fullName>
    </submittedName>
</protein>
<dbReference type="AlphaFoldDB" id="A0A409Y3H5"/>
<sequence>MPWALPNSLPDTSEALQHVASLFKLDYNLVNYGTMVRVSTFALALLPWKQAASGASVRLQEINAGPQRQTVARSFLGDGPNVHMATSNPRMLTSPRRPQQLIITWIVLIKNLIL</sequence>
<proteinExistence type="predicted"/>
<dbReference type="EMBL" id="NHYE01001242">
    <property type="protein sequence ID" value="PPQ97501.1"/>
    <property type="molecule type" value="Genomic_DNA"/>
</dbReference>
<comment type="caution">
    <text evidence="1">The sequence shown here is derived from an EMBL/GenBank/DDBJ whole genome shotgun (WGS) entry which is preliminary data.</text>
</comment>
<reference evidence="1 2" key="1">
    <citation type="journal article" date="2018" name="Evol. Lett.">
        <title>Horizontal gene cluster transfer increased hallucinogenic mushroom diversity.</title>
        <authorList>
            <person name="Reynolds H.T."/>
            <person name="Vijayakumar V."/>
            <person name="Gluck-Thaler E."/>
            <person name="Korotkin H.B."/>
            <person name="Matheny P.B."/>
            <person name="Slot J.C."/>
        </authorList>
    </citation>
    <scope>NUCLEOTIDE SEQUENCE [LARGE SCALE GENOMIC DNA]</scope>
    <source>
        <strain evidence="1 2">SRW20</strain>
    </source>
</reference>
<dbReference type="Proteomes" id="UP000284706">
    <property type="component" value="Unassembled WGS sequence"/>
</dbReference>
<keyword evidence="2" id="KW-1185">Reference proteome</keyword>
<evidence type="ECO:0000313" key="2">
    <source>
        <dbReference type="Proteomes" id="UP000284706"/>
    </source>
</evidence>
<name>A0A409Y3H5_9AGAR</name>
<organism evidence="1 2">
    <name type="scientific">Gymnopilus dilepis</name>
    <dbReference type="NCBI Taxonomy" id="231916"/>
    <lineage>
        <taxon>Eukaryota</taxon>
        <taxon>Fungi</taxon>
        <taxon>Dikarya</taxon>
        <taxon>Basidiomycota</taxon>
        <taxon>Agaricomycotina</taxon>
        <taxon>Agaricomycetes</taxon>
        <taxon>Agaricomycetidae</taxon>
        <taxon>Agaricales</taxon>
        <taxon>Agaricineae</taxon>
        <taxon>Hymenogastraceae</taxon>
        <taxon>Gymnopilus</taxon>
    </lineage>
</organism>
<evidence type="ECO:0000313" key="1">
    <source>
        <dbReference type="EMBL" id="PPQ97501.1"/>
    </source>
</evidence>
<dbReference type="InParanoid" id="A0A409Y3H5"/>
<accession>A0A409Y3H5</accession>
<gene>
    <name evidence="1" type="ORF">CVT26_002789</name>
</gene>